<dbReference type="GO" id="GO:1990871">
    <property type="term" value="C:Vma12-Vma22 assembly complex"/>
    <property type="evidence" value="ECO:0007669"/>
    <property type="project" value="TreeGrafter"/>
</dbReference>
<dbReference type="GO" id="GO:0051082">
    <property type="term" value="F:unfolded protein binding"/>
    <property type="evidence" value="ECO:0007669"/>
    <property type="project" value="TreeGrafter"/>
</dbReference>
<name>A0A9W8XRM2_9PLEO</name>
<dbReference type="OrthoDB" id="408631at2759"/>
<dbReference type="Pfam" id="PF21730">
    <property type="entry name" value="Vma22_CCDC115"/>
    <property type="match status" value="1"/>
</dbReference>
<dbReference type="AlphaFoldDB" id="A0A9W8XRM2"/>
<keyword evidence="4" id="KW-1185">Reference proteome</keyword>
<dbReference type="GeneID" id="80905476"/>
<gene>
    <name evidence="3" type="ORF">N0V89_001946</name>
</gene>
<evidence type="ECO:0000313" key="4">
    <source>
        <dbReference type="Proteomes" id="UP001140513"/>
    </source>
</evidence>
<evidence type="ECO:0000256" key="2">
    <source>
        <dbReference type="SAM" id="MobiDB-lite"/>
    </source>
</evidence>
<dbReference type="Proteomes" id="UP001140513">
    <property type="component" value="Unassembled WGS sequence"/>
</dbReference>
<sequence>MADVEVRSASELETSSSNKDELVSRLDDLLERYLLTLDAYQKAQQQLTRHLSSGYLDLARANFTNNARARYGQDYYDERMQASRKIAVTEEEGNAIFSIECSVKESKAKTEESSSPDADSAATKETGPSAEADTDGEKDSTTSDKPASKADDPTEKDEEKKSPSNDPIRWFGVLVPPALRSAQASFVSAVEGPVVEISNLVKELRQQEIEIGRVRKQIKKL</sequence>
<feature type="region of interest" description="Disordered" evidence="2">
    <location>
        <begin position="1"/>
        <end position="21"/>
    </location>
</feature>
<feature type="compositionally biased region" description="Basic and acidic residues" evidence="2">
    <location>
        <begin position="135"/>
        <end position="163"/>
    </location>
</feature>
<reference evidence="3" key="1">
    <citation type="submission" date="2022-10" db="EMBL/GenBank/DDBJ databases">
        <title>Tapping the CABI collections for fungal endophytes: first genome assemblies for Collariella, Neodidymelliopsis, Ascochyta clinopodiicola, Didymella pomorum, Didymosphaeria variabile, Neocosmospora piperis and Neocucurbitaria cava.</title>
        <authorList>
            <person name="Hill R."/>
        </authorList>
    </citation>
    <scope>NUCLEOTIDE SEQUENCE</scope>
    <source>
        <strain evidence="3">IMI 356815</strain>
    </source>
</reference>
<dbReference type="RefSeq" id="XP_056074230.1">
    <property type="nucleotide sequence ID" value="XM_056210757.1"/>
</dbReference>
<feature type="compositionally biased region" description="Basic and acidic residues" evidence="2">
    <location>
        <begin position="1"/>
        <end position="10"/>
    </location>
</feature>
<dbReference type="GO" id="GO:0070072">
    <property type="term" value="P:vacuolar proton-transporting V-type ATPase complex assembly"/>
    <property type="evidence" value="ECO:0007669"/>
    <property type="project" value="InterPro"/>
</dbReference>
<protein>
    <recommendedName>
        <fullName evidence="1">Vacuolar ATPase assembly protein VMA22</fullName>
    </recommendedName>
</protein>
<dbReference type="PANTHER" id="PTHR31996:SF2">
    <property type="entry name" value="COILED-COIL DOMAIN-CONTAINING PROTEIN 115"/>
    <property type="match status" value="1"/>
</dbReference>
<proteinExistence type="predicted"/>
<evidence type="ECO:0000256" key="1">
    <source>
        <dbReference type="ARBA" id="ARBA00093634"/>
    </source>
</evidence>
<accession>A0A9W8XRM2</accession>
<evidence type="ECO:0000313" key="3">
    <source>
        <dbReference type="EMBL" id="KAJ4357371.1"/>
    </source>
</evidence>
<dbReference type="PANTHER" id="PTHR31996">
    <property type="entry name" value="COILED-COIL DOMAIN-CONTAINING PROTEIN 115"/>
    <property type="match status" value="1"/>
</dbReference>
<comment type="caution">
    <text evidence="3">The sequence shown here is derived from an EMBL/GenBank/DDBJ whole genome shotgun (WGS) entry which is preliminary data.</text>
</comment>
<feature type="region of interest" description="Disordered" evidence="2">
    <location>
        <begin position="105"/>
        <end position="170"/>
    </location>
</feature>
<dbReference type="EMBL" id="JAPEUX010000002">
    <property type="protein sequence ID" value="KAJ4357371.1"/>
    <property type="molecule type" value="Genomic_DNA"/>
</dbReference>
<organism evidence="3 4">
    <name type="scientific">Didymosphaeria variabile</name>
    <dbReference type="NCBI Taxonomy" id="1932322"/>
    <lineage>
        <taxon>Eukaryota</taxon>
        <taxon>Fungi</taxon>
        <taxon>Dikarya</taxon>
        <taxon>Ascomycota</taxon>
        <taxon>Pezizomycotina</taxon>
        <taxon>Dothideomycetes</taxon>
        <taxon>Pleosporomycetidae</taxon>
        <taxon>Pleosporales</taxon>
        <taxon>Massarineae</taxon>
        <taxon>Didymosphaeriaceae</taxon>
        <taxon>Didymosphaeria</taxon>
    </lineage>
</organism>
<dbReference type="InterPro" id="IPR040357">
    <property type="entry name" value="Vma22/CCDC115"/>
</dbReference>